<organism evidence="1 2">
    <name type="scientific">Salmonella enterica I</name>
    <dbReference type="NCBI Taxonomy" id="59201"/>
    <lineage>
        <taxon>Bacteria</taxon>
        <taxon>Pseudomonadati</taxon>
        <taxon>Pseudomonadota</taxon>
        <taxon>Gammaproteobacteria</taxon>
        <taxon>Enterobacterales</taxon>
        <taxon>Enterobacteriaceae</taxon>
        <taxon>Salmonella</taxon>
    </lineage>
</organism>
<evidence type="ECO:0000313" key="2">
    <source>
        <dbReference type="Proteomes" id="UP000273655"/>
    </source>
</evidence>
<accession>A0A3S5DCQ6</accession>
<sequence>MRDKHRTQNTHKTGQHDHIGRIRVYLANQLAIEGVAAVKPIGSQRLRRNTGFSGAFKAERVGLIAEYCPEGAFNFLRFAGIDNRL</sequence>
<evidence type="ECO:0000313" key="1">
    <source>
        <dbReference type="EMBL" id="VEA34463.1"/>
    </source>
</evidence>
<proteinExistence type="predicted"/>
<protein>
    <submittedName>
        <fullName evidence="1">Uncharacterized protein</fullName>
    </submittedName>
</protein>
<dbReference type="EMBL" id="LR134148">
    <property type="protein sequence ID" value="VEA34463.1"/>
    <property type="molecule type" value="Genomic_DNA"/>
</dbReference>
<gene>
    <name evidence="1" type="ORF">NCTC8271_01768</name>
</gene>
<dbReference type="Proteomes" id="UP000273655">
    <property type="component" value="Chromosome 1"/>
</dbReference>
<dbReference type="AlphaFoldDB" id="A0A3S5DCQ6"/>
<name>A0A3S5DCQ6_SALET</name>
<reference evidence="1 2" key="1">
    <citation type="submission" date="2018-12" db="EMBL/GenBank/DDBJ databases">
        <authorList>
            <consortium name="Pathogen Informatics"/>
        </authorList>
    </citation>
    <scope>NUCLEOTIDE SEQUENCE [LARGE SCALE GENOMIC DNA]</scope>
    <source>
        <strain evidence="1 2">NCTC8271</strain>
    </source>
</reference>